<dbReference type="Gene3D" id="3.30.450.20">
    <property type="entry name" value="PAS domain"/>
    <property type="match status" value="1"/>
</dbReference>
<evidence type="ECO:0000313" key="11">
    <source>
        <dbReference type="Proteomes" id="UP000289758"/>
    </source>
</evidence>
<dbReference type="Gene3D" id="3.40.50.2300">
    <property type="match status" value="1"/>
</dbReference>
<dbReference type="InterPro" id="IPR039420">
    <property type="entry name" value="WalR-like"/>
</dbReference>
<accession>A0A4Q1AMQ4</accession>
<dbReference type="GO" id="GO:0005829">
    <property type="term" value="C:cytosol"/>
    <property type="evidence" value="ECO:0007669"/>
    <property type="project" value="TreeGrafter"/>
</dbReference>
<organism evidence="10 11">
    <name type="scientific">Halarcobacter ebronensis</name>
    <dbReference type="NCBI Taxonomy" id="1462615"/>
    <lineage>
        <taxon>Bacteria</taxon>
        <taxon>Pseudomonadati</taxon>
        <taxon>Campylobacterota</taxon>
        <taxon>Epsilonproteobacteria</taxon>
        <taxon>Campylobacterales</taxon>
        <taxon>Arcobacteraceae</taxon>
        <taxon>Halarcobacter</taxon>
    </lineage>
</organism>
<dbReference type="CDD" id="cd00130">
    <property type="entry name" value="PAS"/>
    <property type="match status" value="1"/>
</dbReference>
<dbReference type="RefSeq" id="WP_129086266.1">
    <property type="nucleotide sequence ID" value="NZ_CP053836.1"/>
</dbReference>
<keyword evidence="2" id="KW-0902">Two-component regulatory system</keyword>
<dbReference type="OrthoDB" id="5347550at2"/>
<dbReference type="GO" id="GO:0006355">
    <property type="term" value="P:regulation of DNA-templated transcription"/>
    <property type="evidence" value="ECO:0007669"/>
    <property type="project" value="TreeGrafter"/>
</dbReference>
<dbReference type="GO" id="GO:0032993">
    <property type="term" value="C:protein-DNA complex"/>
    <property type="evidence" value="ECO:0007669"/>
    <property type="project" value="TreeGrafter"/>
</dbReference>
<gene>
    <name evidence="10" type="ORF">CRV07_02600</name>
</gene>
<dbReference type="Proteomes" id="UP000289758">
    <property type="component" value="Unassembled WGS sequence"/>
</dbReference>
<evidence type="ECO:0000256" key="3">
    <source>
        <dbReference type="ARBA" id="ARBA00023015"/>
    </source>
</evidence>
<dbReference type="InterPro" id="IPR000014">
    <property type="entry name" value="PAS"/>
</dbReference>
<feature type="modified residue" description="4-aspartylphosphate" evidence="6">
    <location>
        <position position="64"/>
    </location>
</feature>
<dbReference type="Pfam" id="PF00072">
    <property type="entry name" value="Response_reg"/>
    <property type="match status" value="1"/>
</dbReference>
<feature type="domain" description="PAS" evidence="9">
    <location>
        <begin position="141"/>
        <end position="213"/>
    </location>
</feature>
<evidence type="ECO:0000256" key="4">
    <source>
        <dbReference type="ARBA" id="ARBA00023125"/>
    </source>
</evidence>
<evidence type="ECO:0008006" key="12">
    <source>
        <dbReference type="Google" id="ProtNLM"/>
    </source>
</evidence>
<dbReference type="PANTHER" id="PTHR48111">
    <property type="entry name" value="REGULATOR OF RPOS"/>
    <property type="match status" value="1"/>
</dbReference>
<dbReference type="PROSITE" id="PS50112">
    <property type="entry name" value="PAS"/>
    <property type="match status" value="1"/>
</dbReference>
<keyword evidence="5" id="KW-0804">Transcription</keyword>
<evidence type="ECO:0000256" key="7">
    <source>
        <dbReference type="SAM" id="Coils"/>
    </source>
</evidence>
<keyword evidence="1 6" id="KW-0597">Phosphoprotein</keyword>
<dbReference type="CDD" id="cd00156">
    <property type="entry name" value="REC"/>
    <property type="match status" value="1"/>
</dbReference>
<dbReference type="InterPro" id="IPR035965">
    <property type="entry name" value="PAS-like_dom_sf"/>
</dbReference>
<keyword evidence="11" id="KW-1185">Reference proteome</keyword>
<feature type="domain" description="Response regulatory" evidence="8">
    <location>
        <begin position="10"/>
        <end position="129"/>
    </location>
</feature>
<dbReference type="PROSITE" id="PS50110">
    <property type="entry name" value="RESPONSE_REGULATORY"/>
    <property type="match status" value="1"/>
</dbReference>
<evidence type="ECO:0000259" key="8">
    <source>
        <dbReference type="PROSITE" id="PS50110"/>
    </source>
</evidence>
<dbReference type="SMART" id="SM00448">
    <property type="entry name" value="REC"/>
    <property type="match status" value="1"/>
</dbReference>
<evidence type="ECO:0000256" key="2">
    <source>
        <dbReference type="ARBA" id="ARBA00023012"/>
    </source>
</evidence>
<proteinExistence type="predicted"/>
<dbReference type="SUPFAM" id="SSF55785">
    <property type="entry name" value="PYP-like sensor domain (PAS domain)"/>
    <property type="match status" value="1"/>
</dbReference>
<protein>
    <recommendedName>
        <fullName evidence="12">Response regulator</fullName>
    </recommendedName>
</protein>
<dbReference type="InterPro" id="IPR013655">
    <property type="entry name" value="PAS_fold_3"/>
</dbReference>
<evidence type="ECO:0000259" key="9">
    <source>
        <dbReference type="PROSITE" id="PS50112"/>
    </source>
</evidence>
<dbReference type="Pfam" id="PF08447">
    <property type="entry name" value="PAS_3"/>
    <property type="match status" value="1"/>
</dbReference>
<reference evidence="10 11" key="1">
    <citation type="submission" date="2017-10" db="EMBL/GenBank/DDBJ databases">
        <title>Genomics of the genus Arcobacter.</title>
        <authorList>
            <person name="Perez-Cataluna A."/>
            <person name="Figueras M.J."/>
        </authorList>
    </citation>
    <scope>NUCLEOTIDE SEQUENCE [LARGE SCALE GENOMIC DNA]</scope>
    <source>
        <strain evidence="10 11">CECT 8441</strain>
    </source>
</reference>
<feature type="coiled-coil region" evidence="7">
    <location>
        <begin position="289"/>
        <end position="418"/>
    </location>
</feature>
<evidence type="ECO:0000256" key="6">
    <source>
        <dbReference type="PROSITE-ProRule" id="PRU00169"/>
    </source>
</evidence>
<dbReference type="InterPro" id="IPR011006">
    <property type="entry name" value="CheY-like_superfamily"/>
</dbReference>
<dbReference type="EMBL" id="PDKK01000002">
    <property type="protein sequence ID" value="RXK07373.1"/>
    <property type="molecule type" value="Genomic_DNA"/>
</dbReference>
<dbReference type="InterPro" id="IPR001789">
    <property type="entry name" value="Sig_transdc_resp-reg_receiver"/>
</dbReference>
<dbReference type="PANTHER" id="PTHR48111:SF1">
    <property type="entry name" value="TWO-COMPONENT RESPONSE REGULATOR ORR33"/>
    <property type="match status" value="1"/>
</dbReference>
<keyword evidence="4" id="KW-0238">DNA-binding</keyword>
<dbReference type="AlphaFoldDB" id="A0A4Q1AMQ4"/>
<name>A0A4Q1AMQ4_9BACT</name>
<keyword evidence="7" id="KW-0175">Coiled coil</keyword>
<evidence type="ECO:0000313" key="10">
    <source>
        <dbReference type="EMBL" id="RXK07373.1"/>
    </source>
</evidence>
<dbReference type="SUPFAM" id="SSF52172">
    <property type="entry name" value="CheY-like"/>
    <property type="match status" value="1"/>
</dbReference>
<sequence length="424" mass="50330">MNEIDTSTFRILYIEDEELAREKFGKFLHRRFSEVILAANGVEGFMKFQEYFMKNQKFDLIISDINMPKMDGLELLEGIREYDKEVPVIFITARSESEQMLKAINLHVEGYILKPIDFDVVNSKLDMVCKDIFYRKIFNKQESEMKTYMDILDQEALVSKTDLKGKITFVNDGFCEVSGYSREELIGSHHNIVRHPSVPKEFFEEMWETIKDGKVWSGTHKNQAKNGETYYVSSKIFPVFELDNKNIKEFMAVRFLVTEAETQKRESHKNYLSQITNFKMAFNTLNKEKEVLLKQLKDVDVNISSLNEKYQNSEKRRKELMAQLEAYEKSHLEYNKKELMTQKDKTKQFEEIYNSYNNLKTKFNKIEKELKEKDRLYQNKVQEVDDYITRELKLNKRIADLKDLVTNLQKENQQVIKNKSMLSF</sequence>
<dbReference type="GO" id="GO:0000156">
    <property type="term" value="F:phosphorelay response regulator activity"/>
    <property type="evidence" value="ECO:0007669"/>
    <property type="project" value="TreeGrafter"/>
</dbReference>
<dbReference type="NCBIfam" id="TIGR00229">
    <property type="entry name" value="sensory_box"/>
    <property type="match status" value="1"/>
</dbReference>
<comment type="caution">
    <text evidence="10">The sequence shown here is derived from an EMBL/GenBank/DDBJ whole genome shotgun (WGS) entry which is preliminary data.</text>
</comment>
<evidence type="ECO:0000256" key="1">
    <source>
        <dbReference type="ARBA" id="ARBA00022553"/>
    </source>
</evidence>
<evidence type="ECO:0000256" key="5">
    <source>
        <dbReference type="ARBA" id="ARBA00023163"/>
    </source>
</evidence>
<dbReference type="GO" id="GO:0000976">
    <property type="term" value="F:transcription cis-regulatory region binding"/>
    <property type="evidence" value="ECO:0007669"/>
    <property type="project" value="TreeGrafter"/>
</dbReference>
<keyword evidence="3" id="KW-0805">Transcription regulation</keyword>